<dbReference type="Pfam" id="PF02086">
    <property type="entry name" value="MethyltransfD12"/>
    <property type="match status" value="1"/>
</dbReference>
<dbReference type="GO" id="GO:0006298">
    <property type="term" value="P:mismatch repair"/>
    <property type="evidence" value="ECO:0007669"/>
    <property type="project" value="TreeGrafter"/>
</dbReference>
<dbReference type="GO" id="GO:0009307">
    <property type="term" value="P:DNA restriction-modification system"/>
    <property type="evidence" value="ECO:0007669"/>
    <property type="project" value="InterPro"/>
</dbReference>
<name>A0A3B0VYQ7_9ZZZZ</name>
<dbReference type="PANTHER" id="PTHR30481:SF2">
    <property type="entry name" value="SITE-SPECIFIC DNA-METHYLTRANSFERASE (ADENINE-SPECIFIC)"/>
    <property type="match status" value="1"/>
</dbReference>
<dbReference type="Gene3D" id="3.40.50.150">
    <property type="entry name" value="Vaccinia Virus protein VP39"/>
    <property type="match status" value="2"/>
</dbReference>
<evidence type="ECO:0000256" key="2">
    <source>
        <dbReference type="ARBA" id="ARBA00022679"/>
    </source>
</evidence>
<dbReference type="SUPFAM" id="SSF53335">
    <property type="entry name" value="S-adenosyl-L-methionine-dependent methyltransferases"/>
    <property type="match status" value="1"/>
</dbReference>
<accession>A0A3B0VYQ7</accession>
<evidence type="ECO:0000256" key="1">
    <source>
        <dbReference type="ARBA" id="ARBA00022603"/>
    </source>
</evidence>
<keyword evidence="3" id="KW-0949">S-adenosyl-L-methionine</keyword>
<dbReference type="GO" id="GO:1904047">
    <property type="term" value="F:S-adenosyl-L-methionine binding"/>
    <property type="evidence" value="ECO:0007669"/>
    <property type="project" value="TreeGrafter"/>
</dbReference>
<protein>
    <submittedName>
        <fullName evidence="4">DNA-methyltransferase</fullName>
    </submittedName>
</protein>
<gene>
    <name evidence="4" type="ORF">MNBD_CHLOROFLEXI01-114</name>
</gene>
<dbReference type="AlphaFoldDB" id="A0A3B0VYQ7"/>
<dbReference type="InterPro" id="IPR012263">
    <property type="entry name" value="M_m6A_EcoRV"/>
</dbReference>
<organism evidence="4">
    <name type="scientific">hydrothermal vent metagenome</name>
    <dbReference type="NCBI Taxonomy" id="652676"/>
    <lineage>
        <taxon>unclassified sequences</taxon>
        <taxon>metagenomes</taxon>
        <taxon>ecological metagenomes</taxon>
    </lineage>
</organism>
<dbReference type="EMBL" id="UOEU01001107">
    <property type="protein sequence ID" value="VAW43547.1"/>
    <property type="molecule type" value="Genomic_DNA"/>
</dbReference>
<dbReference type="PIRSF" id="PIRSF000398">
    <property type="entry name" value="M_m6A_EcoRV"/>
    <property type="match status" value="1"/>
</dbReference>
<dbReference type="InterPro" id="IPR012327">
    <property type="entry name" value="MeTrfase_D12"/>
</dbReference>
<evidence type="ECO:0000256" key="3">
    <source>
        <dbReference type="ARBA" id="ARBA00022691"/>
    </source>
</evidence>
<dbReference type="InterPro" id="IPR029063">
    <property type="entry name" value="SAM-dependent_MTases_sf"/>
</dbReference>
<sequence>MSAEKKQISSPLRYPGSKKRLTGYIEEILALNDLDNYLFVEPFAGGANVSLYLLQNNLVDSIGLIERDPLVASFWQIVFSKNEKEVNWLIEQIRTIDIDLQNWIKYKNTVPDTKKERALACLFLNRTSFSGILAPSSGPIGGYSQSSQYKIDCRFPRAKLITKIKTLSKLRDKVKFVWNLHWKNGLTRIKNMKISGRLNNAILFYFDPPFFHQADRLYRYFFQEKDHKDLKSSILKIKSPWILSYDYCDEVKGLYGNESLTRVELLYSASQNGGSKSAQEVIISNIEYLPAKTKLWRSTEEWKNGKT</sequence>
<dbReference type="PRINTS" id="PR00505">
    <property type="entry name" value="D12N6MTFRASE"/>
</dbReference>
<dbReference type="GO" id="GO:0009007">
    <property type="term" value="F:site-specific DNA-methyltransferase (adenine-specific) activity"/>
    <property type="evidence" value="ECO:0007669"/>
    <property type="project" value="UniProtKB-EC"/>
</dbReference>
<keyword evidence="2 4" id="KW-0808">Transferase</keyword>
<keyword evidence="1 4" id="KW-0489">Methyltransferase</keyword>
<dbReference type="GO" id="GO:0043565">
    <property type="term" value="F:sequence-specific DNA binding"/>
    <property type="evidence" value="ECO:0007669"/>
    <property type="project" value="TreeGrafter"/>
</dbReference>
<reference evidence="4" key="1">
    <citation type="submission" date="2018-06" db="EMBL/GenBank/DDBJ databases">
        <authorList>
            <person name="Zhirakovskaya E."/>
        </authorList>
    </citation>
    <scope>NUCLEOTIDE SEQUENCE</scope>
</reference>
<proteinExistence type="predicted"/>
<dbReference type="PANTHER" id="PTHR30481">
    <property type="entry name" value="DNA ADENINE METHYLASE"/>
    <property type="match status" value="1"/>
</dbReference>
<evidence type="ECO:0000313" key="4">
    <source>
        <dbReference type="EMBL" id="VAW43547.1"/>
    </source>
</evidence>
<dbReference type="GO" id="GO:0032259">
    <property type="term" value="P:methylation"/>
    <property type="evidence" value="ECO:0007669"/>
    <property type="project" value="UniProtKB-KW"/>
</dbReference>